<evidence type="ECO:0000256" key="5">
    <source>
        <dbReference type="SAM" id="MobiDB-lite"/>
    </source>
</evidence>
<dbReference type="Pfam" id="PF00083">
    <property type="entry name" value="Sugar_tr"/>
    <property type="match status" value="1"/>
</dbReference>
<keyword evidence="4 6" id="KW-0472">Membrane</keyword>
<dbReference type="SUPFAM" id="SSF103473">
    <property type="entry name" value="MFS general substrate transporter"/>
    <property type="match status" value="1"/>
</dbReference>
<sequence length="424" mass="47116">MATSDIEKNTAPSESGEKEDLMNLVGGDGPWQRWIFVVVVLCSIPDGCHNMAMSFYAPNIDHWCARPTDLNVSVQEWKDVALPPGDQHCSRYKYFNLSDTPKDVNDTKQEELIACDSWEYDNSVFVRTVLSEWNLVCDKEWLVSMSKSIFIAGFFFSAVIFGYLADRLLPESPRWLLSQGKEDSAREILSKAAKRNGVNLSEIETKLKDTILKTSKAHENEDANTSVLQLFKPGLWKTSSIVFYLWFVNAFMYYGISYNTNELAGDPIKNFAMYGAVEIPAYIFTFFATHSKGRRNPLALVLAGAGLSYLLLYPVPRDSCWITILSLIGKFSITSSFCIVYIFTAEIFPTVVRTVGLGAASISGQIGSITAPFVRELGKATHPAIPQVVFGVLAATGGCLVMLLPETNNRRVPDTLTEAAEISR</sequence>
<feature type="transmembrane region" description="Helical" evidence="6">
    <location>
        <begin position="321"/>
        <end position="343"/>
    </location>
</feature>
<evidence type="ECO:0000256" key="2">
    <source>
        <dbReference type="ARBA" id="ARBA00022692"/>
    </source>
</evidence>
<feature type="region of interest" description="Disordered" evidence="5">
    <location>
        <begin position="1"/>
        <end position="21"/>
    </location>
</feature>
<evidence type="ECO:0000256" key="1">
    <source>
        <dbReference type="ARBA" id="ARBA00004141"/>
    </source>
</evidence>
<dbReference type="InterPro" id="IPR036259">
    <property type="entry name" value="MFS_trans_sf"/>
</dbReference>
<protein>
    <submittedName>
        <fullName evidence="7">Organic cation transporter protein</fullName>
    </submittedName>
</protein>
<comment type="caution">
    <text evidence="7">The sequence shown here is derived from an EMBL/GenBank/DDBJ whole genome shotgun (WGS) entry which is preliminary data.</text>
</comment>
<organism evidence="7 8">
    <name type="scientific">Trichonephila inaurata madagascariensis</name>
    <dbReference type="NCBI Taxonomy" id="2747483"/>
    <lineage>
        <taxon>Eukaryota</taxon>
        <taxon>Metazoa</taxon>
        <taxon>Ecdysozoa</taxon>
        <taxon>Arthropoda</taxon>
        <taxon>Chelicerata</taxon>
        <taxon>Arachnida</taxon>
        <taxon>Araneae</taxon>
        <taxon>Araneomorphae</taxon>
        <taxon>Entelegynae</taxon>
        <taxon>Araneoidea</taxon>
        <taxon>Nephilidae</taxon>
        <taxon>Trichonephila</taxon>
        <taxon>Trichonephila inaurata</taxon>
    </lineage>
</organism>
<dbReference type="GO" id="GO:0016020">
    <property type="term" value="C:membrane"/>
    <property type="evidence" value="ECO:0007669"/>
    <property type="project" value="UniProtKB-SubCell"/>
</dbReference>
<dbReference type="Proteomes" id="UP000886998">
    <property type="component" value="Unassembled WGS sequence"/>
</dbReference>
<gene>
    <name evidence="7" type="primary">Orct</name>
    <name evidence="7" type="ORF">TNIN_414011</name>
</gene>
<keyword evidence="3 6" id="KW-1133">Transmembrane helix</keyword>
<evidence type="ECO:0000256" key="3">
    <source>
        <dbReference type="ARBA" id="ARBA00022989"/>
    </source>
</evidence>
<feature type="transmembrane region" description="Helical" evidence="6">
    <location>
        <begin position="241"/>
        <end position="259"/>
    </location>
</feature>
<evidence type="ECO:0000256" key="6">
    <source>
        <dbReference type="SAM" id="Phobius"/>
    </source>
</evidence>
<dbReference type="AlphaFoldDB" id="A0A8X6YHK3"/>
<feature type="transmembrane region" description="Helical" evidence="6">
    <location>
        <begin position="141"/>
        <end position="165"/>
    </location>
</feature>
<dbReference type="PANTHER" id="PTHR24064">
    <property type="entry name" value="SOLUTE CARRIER FAMILY 22 MEMBER"/>
    <property type="match status" value="1"/>
</dbReference>
<accession>A0A8X6YHK3</accession>
<dbReference type="Gene3D" id="1.20.1250.20">
    <property type="entry name" value="MFS general substrate transporter like domains"/>
    <property type="match status" value="1"/>
</dbReference>
<feature type="transmembrane region" description="Helical" evidence="6">
    <location>
        <begin position="385"/>
        <end position="404"/>
    </location>
</feature>
<keyword evidence="8" id="KW-1185">Reference proteome</keyword>
<feature type="transmembrane region" description="Helical" evidence="6">
    <location>
        <begin position="296"/>
        <end position="315"/>
    </location>
</feature>
<keyword evidence="2 6" id="KW-0812">Transmembrane</keyword>
<dbReference type="OrthoDB" id="6416707at2759"/>
<feature type="transmembrane region" description="Helical" evidence="6">
    <location>
        <begin position="271"/>
        <end position="289"/>
    </location>
</feature>
<reference evidence="7" key="1">
    <citation type="submission" date="2020-08" db="EMBL/GenBank/DDBJ databases">
        <title>Multicomponent nature underlies the extraordinary mechanical properties of spider dragline silk.</title>
        <authorList>
            <person name="Kono N."/>
            <person name="Nakamura H."/>
            <person name="Mori M."/>
            <person name="Yoshida Y."/>
            <person name="Ohtoshi R."/>
            <person name="Malay A.D."/>
            <person name="Moran D.A.P."/>
            <person name="Tomita M."/>
            <person name="Numata K."/>
            <person name="Arakawa K."/>
        </authorList>
    </citation>
    <scope>NUCLEOTIDE SEQUENCE</scope>
</reference>
<name>A0A8X6YHK3_9ARAC</name>
<proteinExistence type="predicted"/>
<dbReference type="GO" id="GO:0022857">
    <property type="term" value="F:transmembrane transporter activity"/>
    <property type="evidence" value="ECO:0007669"/>
    <property type="project" value="InterPro"/>
</dbReference>
<evidence type="ECO:0000313" key="7">
    <source>
        <dbReference type="EMBL" id="GFY70843.1"/>
    </source>
</evidence>
<evidence type="ECO:0000313" key="8">
    <source>
        <dbReference type="Proteomes" id="UP000886998"/>
    </source>
</evidence>
<dbReference type="InterPro" id="IPR005828">
    <property type="entry name" value="MFS_sugar_transport-like"/>
</dbReference>
<evidence type="ECO:0000256" key="4">
    <source>
        <dbReference type="ARBA" id="ARBA00023136"/>
    </source>
</evidence>
<comment type="subcellular location">
    <subcellularLocation>
        <location evidence="1">Membrane</location>
        <topology evidence="1">Multi-pass membrane protein</topology>
    </subcellularLocation>
</comment>
<dbReference type="EMBL" id="BMAV01018443">
    <property type="protein sequence ID" value="GFY70843.1"/>
    <property type="molecule type" value="Genomic_DNA"/>
</dbReference>